<dbReference type="EMBL" id="CP012333">
    <property type="protein sequence ID" value="AKV00649.1"/>
    <property type="molecule type" value="Genomic_DNA"/>
</dbReference>
<name>A0A0K1Q4H7_9BACT</name>
<evidence type="ECO:0000256" key="1">
    <source>
        <dbReference type="SAM" id="MobiDB-lite"/>
    </source>
</evidence>
<dbReference type="AlphaFoldDB" id="A0A0K1Q4H7"/>
<dbReference type="KEGG" id="llu:AKJ09_07312"/>
<evidence type="ECO:0000313" key="2">
    <source>
        <dbReference type="EMBL" id="AKV00649.1"/>
    </source>
</evidence>
<sequence length="451" mass="49340">MEAIYGVTLEALAEITSKQSALRTQFGEPQGDAHWQNWLAARGLDPHTYAMAYNAWYERFQADPTGQLQAKFHMQLQQASMQANFGDVRDMSQDVEEGLTLDKYAQVAVALSRKSKDLDAVVREFGLSGPDQWHRANEAWTKKMAADATFKLSVQYGQLYQKHAGPAFQEEMQNKVAETLAAANRPRDYVDEPGEQLTPESCLRKMKSSSRKERWRAARDYAHMADLGNVPDKAAAIATVTPILLEMIENHDDQTTNDAESATRSLWDLGNRSDDFRGAIQRCLNRTREKLQSLEAAFAPIQNQAIPERIFLQSKIRDHRSLVSTMTEYANENWNSRPAFEDYQGSSVPATRHGAMAAPARSSGGPPKWIAIPIVLAVAGSVFFATRTHGIGQSPLLNTSPSATATATATATTPPTTANAASAAPSNSAPAAKASPPTKAKTPATTPAKKH</sequence>
<feature type="region of interest" description="Disordered" evidence="1">
    <location>
        <begin position="393"/>
        <end position="451"/>
    </location>
</feature>
<reference evidence="2 3" key="1">
    <citation type="submission" date="2015-08" db="EMBL/GenBank/DDBJ databases">
        <authorList>
            <person name="Babu N.S."/>
            <person name="Beckwith C.J."/>
            <person name="Beseler K.G."/>
            <person name="Brison A."/>
            <person name="Carone J.V."/>
            <person name="Caskin T.P."/>
            <person name="Diamond M."/>
            <person name="Durham M.E."/>
            <person name="Foxe J.M."/>
            <person name="Go M."/>
            <person name="Henderson B.A."/>
            <person name="Jones I.B."/>
            <person name="McGettigan J.A."/>
            <person name="Micheletti S.J."/>
            <person name="Nasrallah M.E."/>
            <person name="Ortiz D."/>
            <person name="Piller C.R."/>
            <person name="Privatt S.R."/>
            <person name="Schneider S.L."/>
            <person name="Sharp S."/>
            <person name="Smith T.C."/>
            <person name="Stanton J.D."/>
            <person name="Ullery H.E."/>
            <person name="Wilson R.J."/>
            <person name="Serrano M.G."/>
            <person name="Buck G."/>
            <person name="Lee V."/>
            <person name="Wang Y."/>
            <person name="Carvalho R."/>
            <person name="Voegtly L."/>
            <person name="Shi R."/>
            <person name="Duckworth R."/>
            <person name="Johnson A."/>
            <person name="Loviza R."/>
            <person name="Walstead R."/>
            <person name="Shah Z."/>
            <person name="Kiflezghi M."/>
            <person name="Wade K."/>
            <person name="Ball S.L."/>
            <person name="Bradley K.W."/>
            <person name="Asai D.J."/>
            <person name="Bowman C.A."/>
            <person name="Russell D.A."/>
            <person name="Pope W.H."/>
            <person name="Jacobs-Sera D."/>
            <person name="Hendrix R.W."/>
            <person name="Hatfull G.F."/>
        </authorList>
    </citation>
    <scope>NUCLEOTIDE SEQUENCE [LARGE SCALE GENOMIC DNA]</scope>
    <source>
        <strain evidence="2 3">DSM 27648</strain>
    </source>
</reference>
<feature type="compositionally biased region" description="Low complexity" evidence="1">
    <location>
        <begin position="398"/>
        <end position="451"/>
    </location>
</feature>
<organism evidence="2 3">
    <name type="scientific">Labilithrix luteola</name>
    <dbReference type="NCBI Taxonomy" id="1391654"/>
    <lineage>
        <taxon>Bacteria</taxon>
        <taxon>Pseudomonadati</taxon>
        <taxon>Myxococcota</taxon>
        <taxon>Polyangia</taxon>
        <taxon>Polyangiales</taxon>
        <taxon>Labilitrichaceae</taxon>
        <taxon>Labilithrix</taxon>
    </lineage>
</organism>
<protein>
    <submittedName>
        <fullName evidence="2">Uncharacterized protein</fullName>
    </submittedName>
</protein>
<dbReference type="Proteomes" id="UP000064967">
    <property type="component" value="Chromosome"/>
</dbReference>
<evidence type="ECO:0000313" key="3">
    <source>
        <dbReference type="Proteomes" id="UP000064967"/>
    </source>
</evidence>
<dbReference type="RefSeq" id="WP_146651904.1">
    <property type="nucleotide sequence ID" value="NZ_CP012333.1"/>
</dbReference>
<accession>A0A0K1Q4H7</accession>
<proteinExistence type="predicted"/>
<gene>
    <name evidence="2" type="ORF">AKJ09_07312</name>
</gene>
<keyword evidence="3" id="KW-1185">Reference proteome</keyword>